<feature type="domain" description="Acyclic terpene utilisation N-terminal" evidence="1">
    <location>
        <begin position="232"/>
        <end position="401"/>
    </location>
</feature>
<gene>
    <name evidence="2" type="ORF">Asera_17570</name>
</gene>
<evidence type="ECO:0000313" key="3">
    <source>
        <dbReference type="Proteomes" id="UP000680750"/>
    </source>
</evidence>
<evidence type="ECO:0000313" key="2">
    <source>
        <dbReference type="EMBL" id="BCJ27649.1"/>
    </source>
</evidence>
<dbReference type="InterPro" id="IPR010839">
    <property type="entry name" value="AtuA_N"/>
</dbReference>
<keyword evidence="3" id="KW-1185">Reference proteome</keyword>
<organism evidence="2 3">
    <name type="scientific">Actinocatenispora sera</name>
    <dbReference type="NCBI Taxonomy" id="390989"/>
    <lineage>
        <taxon>Bacteria</taxon>
        <taxon>Bacillati</taxon>
        <taxon>Actinomycetota</taxon>
        <taxon>Actinomycetes</taxon>
        <taxon>Micromonosporales</taxon>
        <taxon>Micromonosporaceae</taxon>
        <taxon>Actinocatenispora</taxon>
    </lineage>
</organism>
<dbReference type="OrthoDB" id="3756063at2"/>
<proteinExistence type="predicted"/>
<evidence type="ECO:0000259" key="1">
    <source>
        <dbReference type="Pfam" id="PF07287"/>
    </source>
</evidence>
<dbReference type="RefSeq" id="WP_030449020.1">
    <property type="nucleotide sequence ID" value="NZ_AP023354.1"/>
</dbReference>
<name>A0A810KYX9_9ACTN</name>
<dbReference type="KEGG" id="aser:Asera_17570"/>
<reference evidence="2" key="1">
    <citation type="submission" date="2020-08" db="EMBL/GenBank/DDBJ databases">
        <title>Whole genome shotgun sequence of Actinocatenispora sera NBRC 101916.</title>
        <authorList>
            <person name="Komaki H."/>
            <person name="Tamura T."/>
        </authorList>
    </citation>
    <scope>NUCLEOTIDE SEQUENCE</scope>
    <source>
        <strain evidence="2">NBRC 101916</strain>
    </source>
</reference>
<dbReference type="EMBL" id="AP023354">
    <property type="protein sequence ID" value="BCJ27649.1"/>
    <property type="molecule type" value="Genomic_DNA"/>
</dbReference>
<dbReference type="Proteomes" id="UP000680750">
    <property type="component" value="Chromosome"/>
</dbReference>
<accession>A0A810KYX9</accession>
<sequence>MIKAVAATGQLGTGFKAETLAHAAEGADFIGCDAGSSDPGPYYLGSGQTQSSDAAVRRDLELMIAAGLRHDIPVLIGSAGTAGAGPHLARTVRIVRELAAKHGWHFPLATVDSEVSAERVVRAYREGRLSPLAGAPDIDEESIRAAGHIVAMQGPECFADALGRGAQVVVAGRTSDTAIFAALPMLRDIPPGVAFHAAKILECGAAAVVERKYPDSMVAFLDPDGFTVEPPNPDMVCTPQSVASHTFYETADPFRLVEPGGTLVTTDAAYAPVSDRAVRVTGSTFEPAGDYTVKLEAASLLGYRTVVFAGVRDPLVVRQIDRFVATTNAVITGKVADSLGIAADDYRIRWNVYGRNGTLGPLEPATEVSGHEVALLIDIVAADQQAAQAIGSIAWHTALHQPIPEYSGLVSHLAFPVSPPAISAGPVYGFSLNHVLHLDDPAETYTLTVENV</sequence>
<protein>
    <recommendedName>
        <fullName evidence="1">Acyclic terpene utilisation N-terminal domain-containing protein</fullName>
    </recommendedName>
</protein>
<dbReference type="Pfam" id="PF07287">
    <property type="entry name" value="AtuA"/>
    <property type="match status" value="2"/>
</dbReference>
<feature type="domain" description="Acyclic terpene utilisation N-terminal" evidence="1">
    <location>
        <begin position="89"/>
        <end position="204"/>
    </location>
</feature>
<dbReference type="AlphaFoldDB" id="A0A810KYX9"/>